<dbReference type="RefSeq" id="WP_012383307.1">
    <property type="nucleotide sequence ID" value="NC_010581.1"/>
</dbReference>
<sequence>MPIIKGHSSRIIASKAEAAASQDASVGSSPRRLSRAGLSGKAKFLGRASATALIASLYLAAVMPSAFAVSVSVHGNKRVDTETIASYFTGTDSASVNKGVKDLYATGMFSDVKISQAGGGLVVSVTENNIINRVVFEGNSKVKTETLQGEVQSKSRGAYSKATVDADVERIKDAYRRAGRAGAKVTSRIVDLPNGRMDVVFTIDEGEKTGVKRIEFVGNTVFTSNKLRDLMQTTEMNFLSFFKTSDVYDPDRIGSDLELIRRFYLKNGYADFRVVGSDAKFDENEGGYVITITVEEGVQYKVQSVTIDSHLPDIDTNSLQKFLRLSPGEIYNGDMVEKTVDALTREISRHGFAFSQVHPRGDRDPASRTVSIVFVLEEGPRVYIERIVIRGNTRTRDYVIRREFDLGEGDAYNRAIVERAERRLNNLGYFKKVKITNEPGSAPDRVIIVVDVEDQSTGSLSLSGGYGTASGLIAEVSVSESNFMGRGQYVRLAVSAGQYSRGVDFSFTEPYFLGNRIAAGFDLYAKKTEVSYYSYYSNFITGGTFRLGLPVTEELTFSPRYSIYNSDLTIPDDWNHPYDDCNRPIWGLTPGFGAGAPSYSYSCLTNGEASLALKQAAGQYLTSMFGYTLSYNSLDNNKNPTSGIFAELRQDVAGAGGYSEFVRTTGDFRIYHELTEDIVGFLRLQGGDLVSLNSKGHPLRIVDNFNLGPSLVRGFQPMGLGPRDVSPGVDWSGNPLGGTKYWGATLEAQFPLWGLPRDLGLRGAVFADAGSLWGYEGRTNFANGGNIIPNNAPPLYTQGNTITVGGAGMTVRSSVGVSLIWSSPMGPIRFDFAKALTKSPFDQTRIFNFTGGTSF</sequence>
<protein>
    <recommendedName>
        <fullName evidence="8 9">Outer membrane protein assembly factor BamA</fullName>
    </recommendedName>
</protein>
<dbReference type="InterPro" id="IPR010827">
    <property type="entry name" value="BamA/TamA_POTRA"/>
</dbReference>
<feature type="domain" description="POTRA" evidence="10">
    <location>
        <begin position="129"/>
        <end position="206"/>
    </location>
</feature>
<keyword evidence="2 8" id="KW-1134">Transmembrane beta strand</keyword>
<dbReference type="HAMAP" id="MF_01430">
    <property type="entry name" value="OM_assembly_BamA"/>
    <property type="match status" value="1"/>
</dbReference>
<dbReference type="Pfam" id="PF01103">
    <property type="entry name" value="Omp85"/>
    <property type="match status" value="1"/>
</dbReference>
<dbReference type="HOGENOM" id="CLU_007664_1_2_5"/>
<keyword evidence="6 8" id="KW-0472">Membrane</keyword>
<comment type="subunit">
    <text evidence="8">Part of the Bam complex.</text>
</comment>
<evidence type="ECO:0000256" key="2">
    <source>
        <dbReference type="ARBA" id="ARBA00022452"/>
    </source>
</evidence>
<evidence type="ECO:0000313" key="11">
    <source>
        <dbReference type="EMBL" id="ACB93949.1"/>
    </source>
</evidence>
<evidence type="ECO:0000256" key="1">
    <source>
        <dbReference type="ARBA" id="ARBA00004370"/>
    </source>
</evidence>
<evidence type="ECO:0000256" key="3">
    <source>
        <dbReference type="ARBA" id="ARBA00022692"/>
    </source>
</evidence>
<accession>B2ID92</accession>
<dbReference type="NCBIfam" id="TIGR03303">
    <property type="entry name" value="OM_YaeT"/>
    <property type="match status" value="1"/>
</dbReference>
<dbReference type="PROSITE" id="PS51779">
    <property type="entry name" value="POTRA"/>
    <property type="match status" value="4"/>
</dbReference>
<keyword evidence="12" id="KW-1185">Reference proteome</keyword>
<keyword evidence="7 8" id="KW-0998">Cell outer membrane</keyword>
<organism evidence="11 12">
    <name type="scientific">Beijerinckia indica subsp. indica (strain ATCC 9039 / DSM 1715 / NCIMB 8712)</name>
    <dbReference type="NCBI Taxonomy" id="395963"/>
    <lineage>
        <taxon>Bacteria</taxon>
        <taxon>Pseudomonadati</taxon>
        <taxon>Pseudomonadota</taxon>
        <taxon>Alphaproteobacteria</taxon>
        <taxon>Hyphomicrobiales</taxon>
        <taxon>Beijerinckiaceae</taxon>
        <taxon>Beijerinckia</taxon>
    </lineage>
</organism>
<dbReference type="GO" id="GO:0051205">
    <property type="term" value="P:protein insertion into membrane"/>
    <property type="evidence" value="ECO:0007669"/>
    <property type="project" value="UniProtKB-UniRule"/>
</dbReference>
<dbReference type="STRING" id="395963.Bind_0295"/>
<dbReference type="Pfam" id="PF07244">
    <property type="entry name" value="POTRA"/>
    <property type="match status" value="4"/>
</dbReference>
<feature type="domain" description="POTRA" evidence="10">
    <location>
        <begin position="382"/>
        <end position="455"/>
    </location>
</feature>
<evidence type="ECO:0000256" key="8">
    <source>
        <dbReference type="HAMAP-Rule" id="MF_01430"/>
    </source>
</evidence>
<dbReference type="EMBL" id="CP001016">
    <property type="protein sequence ID" value="ACB93949.1"/>
    <property type="molecule type" value="Genomic_DNA"/>
</dbReference>
<comment type="subcellular location">
    <subcellularLocation>
        <location evidence="8">Cell outer membrane</location>
    </subcellularLocation>
    <subcellularLocation>
        <location evidence="1">Membrane</location>
    </subcellularLocation>
</comment>
<dbReference type="PANTHER" id="PTHR12815:SF23">
    <property type="entry name" value="OUTER MEMBRANE PROTEIN ASSEMBLY FACTOR BAMA"/>
    <property type="match status" value="1"/>
</dbReference>
<dbReference type="InterPro" id="IPR023707">
    <property type="entry name" value="OM_assembly_BamA"/>
</dbReference>
<dbReference type="InterPro" id="IPR039910">
    <property type="entry name" value="D15-like"/>
</dbReference>
<dbReference type="Proteomes" id="UP000001695">
    <property type="component" value="Chromosome"/>
</dbReference>
<evidence type="ECO:0000313" key="12">
    <source>
        <dbReference type="Proteomes" id="UP000001695"/>
    </source>
</evidence>
<dbReference type="InterPro" id="IPR000184">
    <property type="entry name" value="Bac_surfAg_D15"/>
</dbReference>
<evidence type="ECO:0000259" key="10">
    <source>
        <dbReference type="PROSITE" id="PS51779"/>
    </source>
</evidence>
<dbReference type="KEGG" id="bid:Bind_0295"/>
<dbReference type="eggNOG" id="COG4775">
    <property type="taxonomic scope" value="Bacteria"/>
</dbReference>
<dbReference type="Gene3D" id="3.10.20.310">
    <property type="entry name" value="membrane protein fhac"/>
    <property type="match status" value="5"/>
</dbReference>
<keyword evidence="3 8" id="KW-0812">Transmembrane</keyword>
<dbReference type="Gene3D" id="2.40.160.50">
    <property type="entry name" value="membrane protein fhac: a member of the omp85/tpsb transporter family"/>
    <property type="match status" value="1"/>
</dbReference>
<feature type="domain" description="POTRA" evidence="10">
    <location>
        <begin position="209"/>
        <end position="297"/>
    </location>
</feature>
<evidence type="ECO:0000256" key="6">
    <source>
        <dbReference type="ARBA" id="ARBA00023136"/>
    </source>
</evidence>
<gene>
    <name evidence="8" type="primary">bamA</name>
    <name evidence="11" type="ordered locus">Bind_0295</name>
</gene>
<evidence type="ECO:0000256" key="9">
    <source>
        <dbReference type="NCBIfam" id="TIGR03303"/>
    </source>
</evidence>
<comment type="function">
    <text evidence="8">Part of the outer membrane protein assembly complex, which is involved in assembly and insertion of beta-barrel proteins into the outer membrane.</text>
</comment>
<reference evidence="11 12" key="2">
    <citation type="journal article" date="2010" name="J. Bacteriol.">
        <title>Complete genome sequence of Beijerinckia indica subsp. indica.</title>
        <authorList>
            <person name="Tamas I."/>
            <person name="Dedysh S.N."/>
            <person name="Liesack W."/>
            <person name="Stott M.B."/>
            <person name="Alam M."/>
            <person name="Murrell J.C."/>
            <person name="Dunfield P.F."/>
        </authorList>
    </citation>
    <scope>NUCLEOTIDE SEQUENCE [LARGE SCALE GENOMIC DNA]</scope>
    <source>
        <strain evidence="12">ATCC 9039 / DSM 1715 / NCIMB 8712</strain>
    </source>
</reference>
<evidence type="ECO:0000256" key="5">
    <source>
        <dbReference type="ARBA" id="ARBA00022737"/>
    </source>
</evidence>
<dbReference type="AlphaFoldDB" id="B2ID92"/>
<keyword evidence="4 8" id="KW-0732">Signal</keyword>
<evidence type="ECO:0000256" key="7">
    <source>
        <dbReference type="ARBA" id="ARBA00023237"/>
    </source>
</evidence>
<dbReference type="GO" id="GO:0043165">
    <property type="term" value="P:Gram-negative-bacterium-type cell outer membrane assembly"/>
    <property type="evidence" value="ECO:0007669"/>
    <property type="project" value="UniProtKB-UniRule"/>
</dbReference>
<name>B2ID92_BEII9</name>
<reference evidence="12" key="1">
    <citation type="submission" date="2008-03" db="EMBL/GenBank/DDBJ databases">
        <title>Complete sequence of chromosome of Beijerinckia indica subsp. indica ATCC 9039.</title>
        <authorList>
            <consortium name="US DOE Joint Genome Institute"/>
            <person name="Copeland A."/>
            <person name="Lucas S."/>
            <person name="Lapidus A."/>
            <person name="Glavina del Rio T."/>
            <person name="Dalin E."/>
            <person name="Tice H."/>
            <person name="Bruce D."/>
            <person name="Goodwin L."/>
            <person name="Pitluck S."/>
            <person name="LaButti K."/>
            <person name="Schmutz J."/>
            <person name="Larimer F."/>
            <person name="Land M."/>
            <person name="Hauser L."/>
            <person name="Kyrpides N."/>
            <person name="Mikhailova N."/>
            <person name="Dunfield P.F."/>
            <person name="Dedysh S.N."/>
            <person name="Liesack W."/>
            <person name="Saw J.H."/>
            <person name="Alam M."/>
            <person name="Chen Y."/>
            <person name="Murrell J.C."/>
            <person name="Richardson P."/>
        </authorList>
    </citation>
    <scope>NUCLEOTIDE SEQUENCE [LARGE SCALE GENOMIC DNA]</scope>
    <source>
        <strain evidence="12">ATCC 9039 / DSM 1715 / NCIMB 8712</strain>
    </source>
</reference>
<dbReference type="InterPro" id="IPR034746">
    <property type="entry name" value="POTRA"/>
</dbReference>
<comment type="similarity">
    <text evidence="8">Belongs to the BamA family.</text>
</comment>
<feature type="domain" description="POTRA" evidence="10">
    <location>
        <begin position="300"/>
        <end position="379"/>
    </location>
</feature>
<dbReference type="GO" id="GO:0009279">
    <property type="term" value="C:cell outer membrane"/>
    <property type="evidence" value="ECO:0007669"/>
    <property type="project" value="UniProtKB-SubCell"/>
</dbReference>
<evidence type="ECO:0000256" key="4">
    <source>
        <dbReference type="ARBA" id="ARBA00022729"/>
    </source>
</evidence>
<keyword evidence="5 8" id="KW-0677">Repeat</keyword>
<dbReference type="PIRSF" id="PIRSF006076">
    <property type="entry name" value="OM_assembly_OMP85"/>
    <property type="match status" value="1"/>
</dbReference>
<proteinExistence type="inferred from homology"/>
<dbReference type="PANTHER" id="PTHR12815">
    <property type="entry name" value="SORTING AND ASSEMBLY MACHINERY SAMM50 PROTEIN FAMILY MEMBER"/>
    <property type="match status" value="1"/>
</dbReference>